<dbReference type="AlphaFoldDB" id="A0A2B7YQA4"/>
<protein>
    <submittedName>
        <fullName evidence="1">Uncharacterized protein</fullName>
    </submittedName>
</protein>
<dbReference type="Proteomes" id="UP000224634">
    <property type="component" value="Unassembled WGS sequence"/>
</dbReference>
<proteinExistence type="predicted"/>
<dbReference type="EMBL" id="PDNA01000026">
    <property type="protein sequence ID" value="PGH23231.1"/>
    <property type="molecule type" value="Genomic_DNA"/>
</dbReference>
<accession>A0A2B7YQA4</accession>
<organism evidence="1 2">
    <name type="scientific">Polytolypa hystricis (strain UAMH7299)</name>
    <dbReference type="NCBI Taxonomy" id="1447883"/>
    <lineage>
        <taxon>Eukaryota</taxon>
        <taxon>Fungi</taxon>
        <taxon>Dikarya</taxon>
        <taxon>Ascomycota</taxon>
        <taxon>Pezizomycotina</taxon>
        <taxon>Eurotiomycetes</taxon>
        <taxon>Eurotiomycetidae</taxon>
        <taxon>Onygenales</taxon>
        <taxon>Onygenales incertae sedis</taxon>
        <taxon>Polytolypa</taxon>
    </lineage>
</organism>
<gene>
    <name evidence="1" type="ORF">AJ80_02647</name>
</gene>
<evidence type="ECO:0000313" key="2">
    <source>
        <dbReference type="Proteomes" id="UP000224634"/>
    </source>
</evidence>
<reference evidence="1 2" key="1">
    <citation type="submission" date="2017-10" db="EMBL/GenBank/DDBJ databases">
        <title>Comparative genomics in systemic dimorphic fungi from Ajellomycetaceae.</title>
        <authorList>
            <person name="Munoz J.F."/>
            <person name="Mcewen J.G."/>
            <person name="Clay O.K."/>
            <person name="Cuomo C.A."/>
        </authorList>
    </citation>
    <scope>NUCLEOTIDE SEQUENCE [LARGE SCALE GENOMIC DNA]</scope>
    <source>
        <strain evidence="1 2">UAMH7299</strain>
    </source>
</reference>
<name>A0A2B7YQA4_POLH7</name>
<keyword evidence="2" id="KW-1185">Reference proteome</keyword>
<comment type="caution">
    <text evidence="1">The sequence shown here is derived from an EMBL/GenBank/DDBJ whole genome shotgun (WGS) entry which is preliminary data.</text>
</comment>
<dbReference type="OrthoDB" id="2993351at2759"/>
<sequence length="162" mass="18196">MEYLKLDSADMARYAQLMAESLAVMHLYAKINANDVDTEQNAVKSRPPRRAGVLSKRKTIAASPGLDFKRIPPLSGHYTRAVIPMMRSGRRQEGVTDGKAQGNLWETGQDVDIVHAGGHTPGSEEDGVEGVLVWCESNNWGGTRYDKERSRLFERKYQRLFD</sequence>
<evidence type="ECO:0000313" key="1">
    <source>
        <dbReference type="EMBL" id="PGH23231.1"/>
    </source>
</evidence>